<dbReference type="AlphaFoldDB" id="A0AAW2FB07"/>
<feature type="coiled-coil region" evidence="1">
    <location>
        <begin position="287"/>
        <end position="324"/>
    </location>
</feature>
<dbReference type="Pfam" id="PF18111">
    <property type="entry name" value="RPGR1_C"/>
    <property type="match status" value="1"/>
</dbReference>
<accession>A0AAW2FB07</accession>
<proteinExistence type="predicted"/>
<feature type="region of interest" description="Disordered" evidence="2">
    <location>
        <begin position="908"/>
        <end position="945"/>
    </location>
</feature>
<feature type="coiled-coil region" evidence="1">
    <location>
        <begin position="353"/>
        <end position="387"/>
    </location>
</feature>
<gene>
    <name evidence="4" type="ORF">PUN28_011955</name>
</gene>
<evidence type="ECO:0000313" key="5">
    <source>
        <dbReference type="Proteomes" id="UP001430953"/>
    </source>
</evidence>
<organism evidence="4 5">
    <name type="scientific">Cardiocondyla obscurior</name>
    <dbReference type="NCBI Taxonomy" id="286306"/>
    <lineage>
        <taxon>Eukaryota</taxon>
        <taxon>Metazoa</taxon>
        <taxon>Ecdysozoa</taxon>
        <taxon>Arthropoda</taxon>
        <taxon>Hexapoda</taxon>
        <taxon>Insecta</taxon>
        <taxon>Pterygota</taxon>
        <taxon>Neoptera</taxon>
        <taxon>Endopterygota</taxon>
        <taxon>Hymenoptera</taxon>
        <taxon>Apocrita</taxon>
        <taxon>Aculeata</taxon>
        <taxon>Formicoidea</taxon>
        <taxon>Formicidae</taxon>
        <taxon>Myrmicinae</taxon>
        <taxon>Cardiocondyla</taxon>
    </lineage>
</organism>
<feature type="compositionally biased region" description="Acidic residues" evidence="2">
    <location>
        <begin position="933"/>
        <end position="943"/>
    </location>
</feature>
<dbReference type="InterPro" id="IPR035892">
    <property type="entry name" value="C2_domain_sf"/>
</dbReference>
<feature type="domain" description="RPGRIP1 C-terminal" evidence="3">
    <location>
        <begin position="1068"/>
        <end position="1217"/>
    </location>
</feature>
<feature type="coiled-coil region" evidence="1">
    <location>
        <begin position="176"/>
        <end position="255"/>
    </location>
</feature>
<keyword evidence="1" id="KW-0175">Coiled coil</keyword>
<comment type="caution">
    <text evidence="4">The sequence shown here is derived from an EMBL/GenBank/DDBJ whole genome shotgun (WGS) entry which is preliminary data.</text>
</comment>
<keyword evidence="5" id="KW-1185">Reference proteome</keyword>
<sequence length="1256" mass="144068">MADDPNRDIVPVREGSYADTTVSAIDLRERHLVCKLDRCQLEDKYLRLLDEASNLKKLCNCQEDKIKRLGTKLIRLAGNPRCGFTLDVADDKNRTTALELENAKLKEKITVMRNQLLSHTMSGRSSSRNRNLVRPSSSGFVTCRSENNRIRAPSCQCIVGARDDDDNDTRNYLVKIEKLEAQKKEMTCHIIELEKELAHLTNNQKEKVAENVEYIRVWRQMKQLNDKLMITQEKNVTLTTEINDLKTTLEQTTRNSQEIAAVLSSERTRMAEIDDQMLKAKNSQFSLREKDERIRDLTSEIKILQQHNNELIALTSKYGQVELENMELKKKLCDDTQKQQTLKNAFNQEQANIIALKTTNEQLFAKLEELQANIDTLTMQLTSLHTQDKKSDSTIPTPSCKEKCKKCCEMYDKILQLEKTVSNTRENWQSADKSVQTVNAINTREQGTMIILNNEDKTPLQSPLKEWKTEISNTSVLSREKILKLLDQAQINTPLDASRITPKEEYAGILDVTQRHSDHGMPSQCDASNIVQKSSQKKLSYLANLTREEMLLMLYDILQEILLLNEVDKKPTMTHQVSAIGDSLTDINNNNPTITVRDVKQHAFSTESIEDCESDCCYTSCSLQSTDTFSQNYDLVCKKKSTTLTREVSSPVKDTFDATSFSGIQKKLCYRDISKDFCAEKTIKRLKPPHYTKCDVICHLRKTTEPQLIQKYKLPCKISCLNDSEKLPMLPMESSPLLINDKQGLIEIHISRLQLSTSVAKIPDEEDVSNLRIYISWDVWNEKTAYTPKMKCPNLIFNTSSVYRIVDLFSFFKNVLLEYLIFRVNVVRPADTSYLLAIAKVSIKNILDYPQNKLHYIVPVNSVICSLSGVSFGQLSLWMRLSCNIDMVEAFKKQYCINSMKNILHAPPIKKEKEEDENGRVETKEEREVKDENENEDEEDEEIIPNKYRRRTTYALQNIVSFKKQKEEDGLESKDLASPKIRLPSYSNFNSDIENSNNENYNNSSNDKSSSSITETNKKLEKNRTVVMKNLDSRADNIEKRECNNPSMDSSSMAEFRTLLANCHRKEDNAIVIEIVSMQLFSGSRVMQDDEARLLYVEYSFLGNYGEDMETVSVVKPKTSDKEMVYNYKKKFWIDEVTHPIQRDNLRAMLAETICPDVKFTVLCEPLPEEREDKDCEEVGYAIFNIKKYALGDECKYIFLPINDDQEKQIGILKSPVVPVNTARDFVRLSVASKENGPPTANGAYPVRFQLGSNRP</sequence>
<protein>
    <recommendedName>
        <fullName evidence="3">RPGRIP1 C-terminal domain-containing protein</fullName>
    </recommendedName>
</protein>
<dbReference type="EMBL" id="JADYXP020000012">
    <property type="protein sequence ID" value="KAL0112255.1"/>
    <property type="molecule type" value="Genomic_DNA"/>
</dbReference>
<feature type="compositionally biased region" description="Basic and acidic residues" evidence="2">
    <location>
        <begin position="909"/>
        <end position="932"/>
    </location>
</feature>
<evidence type="ECO:0000259" key="3">
    <source>
        <dbReference type="Pfam" id="PF18111"/>
    </source>
</evidence>
<dbReference type="Gene3D" id="2.60.40.150">
    <property type="entry name" value="C2 domain"/>
    <property type="match status" value="2"/>
</dbReference>
<dbReference type="SUPFAM" id="SSF49562">
    <property type="entry name" value="C2 domain (Calcium/lipid-binding domain, CaLB)"/>
    <property type="match status" value="1"/>
</dbReference>
<reference evidence="4 5" key="1">
    <citation type="submission" date="2023-03" db="EMBL/GenBank/DDBJ databases">
        <title>High recombination rates correlate with genetic variation in Cardiocondyla obscurior ants.</title>
        <authorList>
            <person name="Errbii M."/>
        </authorList>
    </citation>
    <scope>NUCLEOTIDE SEQUENCE [LARGE SCALE GENOMIC DNA]</scope>
    <source>
        <strain evidence="4">Alpha-2009</strain>
        <tissue evidence="4">Whole body</tissue>
    </source>
</reference>
<evidence type="ECO:0000256" key="2">
    <source>
        <dbReference type="SAM" id="MobiDB-lite"/>
    </source>
</evidence>
<dbReference type="Proteomes" id="UP001430953">
    <property type="component" value="Unassembled WGS sequence"/>
</dbReference>
<evidence type="ECO:0000313" key="4">
    <source>
        <dbReference type="EMBL" id="KAL0112255.1"/>
    </source>
</evidence>
<dbReference type="InterPro" id="IPR031139">
    <property type="entry name" value="RPGRIP1_fam"/>
</dbReference>
<feature type="coiled-coil region" evidence="1">
    <location>
        <begin position="88"/>
        <end position="115"/>
    </location>
</feature>
<name>A0AAW2FB07_9HYME</name>
<dbReference type="PANTHER" id="PTHR14240">
    <property type="entry name" value="RETINITIS PIGMENTOSA GTPASE REGULATOR-INTERACTING PROTEIN"/>
    <property type="match status" value="1"/>
</dbReference>
<feature type="region of interest" description="Disordered" evidence="2">
    <location>
        <begin position="982"/>
        <end position="1022"/>
    </location>
</feature>
<evidence type="ECO:0000256" key="1">
    <source>
        <dbReference type="SAM" id="Coils"/>
    </source>
</evidence>
<dbReference type="InterPro" id="IPR041091">
    <property type="entry name" value="RPGRIP1_C"/>
</dbReference>
<feature type="compositionally biased region" description="Low complexity" evidence="2">
    <location>
        <begin position="987"/>
        <end position="1013"/>
    </location>
</feature>